<dbReference type="PANTHER" id="PTHR36154">
    <property type="entry name" value="DNA-BINDING TRANSCRIPTIONAL ACTIVATOR ALPA"/>
    <property type="match status" value="1"/>
</dbReference>
<dbReference type="InterPro" id="IPR010260">
    <property type="entry name" value="AlpA"/>
</dbReference>
<dbReference type="OrthoDB" id="9182156at2"/>
<protein>
    <submittedName>
        <fullName evidence="1">Putative transcriptional regulator</fullName>
    </submittedName>
</protein>
<proteinExistence type="predicted"/>
<dbReference type="eggNOG" id="COG3311">
    <property type="taxonomic scope" value="Bacteria"/>
</dbReference>
<organism evidence="1 2">
    <name type="scientific">Azospira oryzae (strain ATCC BAA-33 / DSM 13638 / PS)</name>
    <name type="common">Dechlorosoma suillum</name>
    <dbReference type="NCBI Taxonomy" id="640081"/>
    <lineage>
        <taxon>Bacteria</taxon>
        <taxon>Pseudomonadati</taxon>
        <taxon>Pseudomonadota</taxon>
        <taxon>Betaproteobacteria</taxon>
        <taxon>Rhodocyclales</taxon>
        <taxon>Rhodocyclaceae</taxon>
        <taxon>Azospira</taxon>
    </lineage>
</organism>
<accession>G8QGP2</accession>
<dbReference type="AlphaFoldDB" id="G8QGP2"/>
<dbReference type="Gene3D" id="1.10.238.160">
    <property type="match status" value="1"/>
</dbReference>
<dbReference type="InterPro" id="IPR052931">
    <property type="entry name" value="Prophage_regulatory_activator"/>
</dbReference>
<dbReference type="Pfam" id="PF05930">
    <property type="entry name" value="Phage_AlpA"/>
    <property type="match status" value="1"/>
</dbReference>
<dbReference type="PANTHER" id="PTHR36154:SF1">
    <property type="entry name" value="DNA-BINDING TRANSCRIPTIONAL ACTIVATOR ALPA"/>
    <property type="match status" value="1"/>
</dbReference>
<name>G8QGP2_AZOOP</name>
<reference evidence="1 2" key="1">
    <citation type="journal article" date="2012" name="J. Bacteriol.">
        <title>Complete genome sequence of the anaerobic perchlorate-reducing bacterium Azospira suillum strain PS.</title>
        <authorList>
            <person name="Byrne-Bailey K.G."/>
            <person name="Coates J.D."/>
        </authorList>
    </citation>
    <scope>NUCLEOTIDE SEQUENCE [LARGE SCALE GENOMIC DNA]</scope>
    <source>
        <strain evidence="2">ATCC BAA-33 / DSM 13638 / PS</strain>
    </source>
</reference>
<dbReference type="KEGG" id="dsu:Dsui_1794"/>
<gene>
    <name evidence="1" type="ordered locus">Dsui_1794</name>
</gene>
<evidence type="ECO:0000313" key="1">
    <source>
        <dbReference type="EMBL" id="AEV26178.1"/>
    </source>
</evidence>
<dbReference type="HOGENOM" id="CLU_140176_15_1_4"/>
<evidence type="ECO:0000313" key="2">
    <source>
        <dbReference type="Proteomes" id="UP000005633"/>
    </source>
</evidence>
<sequence>MARSALYLLRLSEVIKRVGLGRSSVYARLDCDSKYYDPTFPRPVSLSPVGRGTVAWVEDEIDTWIRQQISKSRNSDTQDQSSRIHSD</sequence>
<dbReference type="EMBL" id="CP003153">
    <property type="protein sequence ID" value="AEV26178.1"/>
    <property type="molecule type" value="Genomic_DNA"/>
</dbReference>
<dbReference type="Proteomes" id="UP000005633">
    <property type="component" value="Chromosome"/>
</dbReference>
<dbReference type="STRING" id="640081.Dsui_1794"/>